<sequence length="311" mass="35385">MSTTHTQTIASSAATMPYLSGTRPFSSYHTQGSPFCSERRVAISDKFELQTRIQYLGFDWVHKLSQANTTNTALTQEKGFQSQLKYQSGQRYATEFEVDNAFSGYRLSYRLDNSVRQKTFTQSETHGERQTRQYTIPAQSSLQVYQKVYKFRLFHSLLYTQHSQTAAVTYPAGDRISWPNLIDIEADEFLSSDECLTGQGEVRVENPQPEPSLAHISFDDLPLSDRCDVYTSLSRWRPDISGLGVSTFDLTPPGIAQIPDFFESKEVRDWRKSVEVDQARREDQALGSKDQYAFGSPQSGSASCDWVLFYE</sequence>
<proteinExistence type="predicted"/>
<organism evidence="1 2">
    <name type="scientific">Aspergillus wentii DTO 134E9</name>
    <dbReference type="NCBI Taxonomy" id="1073089"/>
    <lineage>
        <taxon>Eukaryota</taxon>
        <taxon>Fungi</taxon>
        <taxon>Dikarya</taxon>
        <taxon>Ascomycota</taxon>
        <taxon>Pezizomycotina</taxon>
        <taxon>Eurotiomycetes</taxon>
        <taxon>Eurotiomycetidae</taxon>
        <taxon>Eurotiales</taxon>
        <taxon>Aspergillaceae</taxon>
        <taxon>Aspergillus</taxon>
        <taxon>Aspergillus subgen. Cremei</taxon>
    </lineage>
</organism>
<dbReference type="Proteomes" id="UP000184383">
    <property type="component" value="Unassembled WGS sequence"/>
</dbReference>
<evidence type="ECO:0000313" key="2">
    <source>
        <dbReference type="Proteomes" id="UP000184383"/>
    </source>
</evidence>
<dbReference type="VEuPathDB" id="FungiDB:ASPWEDRAFT_185740"/>
<dbReference type="GeneID" id="63747942"/>
<dbReference type="RefSeq" id="XP_040687022.1">
    <property type="nucleotide sequence ID" value="XM_040832094.1"/>
</dbReference>
<keyword evidence="2" id="KW-1185">Reference proteome</keyword>
<accession>A0A1L9REK7</accession>
<gene>
    <name evidence="1" type="ORF">ASPWEDRAFT_185740</name>
</gene>
<dbReference type="EMBL" id="KV878214">
    <property type="protein sequence ID" value="OJJ33345.1"/>
    <property type="molecule type" value="Genomic_DNA"/>
</dbReference>
<dbReference type="OrthoDB" id="3678961at2759"/>
<protein>
    <submittedName>
        <fullName evidence="1">Uncharacterized protein</fullName>
    </submittedName>
</protein>
<reference evidence="2" key="1">
    <citation type="journal article" date="2017" name="Genome Biol.">
        <title>Comparative genomics reveals high biological diversity and specific adaptations in the industrially and medically important fungal genus Aspergillus.</title>
        <authorList>
            <person name="de Vries R.P."/>
            <person name="Riley R."/>
            <person name="Wiebenga A."/>
            <person name="Aguilar-Osorio G."/>
            <person name="Amillis S."/>
            <person name="Uchima C.A."/>
            <person name="Anderluh G."/>
            <person name="Asadollahi M."/>
            <person name="Askin M."/>
            <person name="Barry K."/>
            <person name="Battaglia E."/>
            <person name="Bayram O."/>
            <person name="Benocci T."/>
            <person name="Braus-Stromeyer S.A."/>
            <person name="Caldana C."/>
            <person name="Canovas D."/>
            <person name="Cerqueira G.C."/>
            <person name="Chen F."/>
            <person name="Chen W."/>
            <person name="Choi C."/>
            <person name="Clum A."/>
            <person name="Dos Santos R.A."/>
            <person name="Damasio A.R."/>
            <person name="Diallinas G."/>
            <person name="Emri T."/>
            <person name="Fekete E."/>
            <person name="Flipphi M."/>
            <person name="Freyberg S."/>
            <person name="Gallo A."/>
            <person name="Gournas C."/>
            <person name="Habgood R."/>
            <person name="Hainaut M."/>
            <person name="Harispe M.L."/>
            <person name="Henrissat B."/>
            <person name="Hilden K.S."/>
            <person name="Hope R."/>
            <person name="Hossain A."/>
            <person name="Karabika E."/>
            <person name="Karaffa L."/>
            <person name="Karanyi Z."/>
            <person name="Krasevec N."/>
            <person name="Kuo A."/>
            <person name="Kusch H."/>
            <person name="LaButti K."/>
            <person name="Lagendijk E.L."/>
            <person name="Lapidus A."/>
            <person name="Levasseur A."/>
            <person name="Lindquist E."/>
            <person name="Lipzen A."/>
            <person name="Logrieco A.F."/>
            <person name="MacCabe A."/>
            <person name="Maekelae M.R."/>
            <person name="Malavazi I."/>
            <person name="Melin P."/>
            <person name="Meyer V."/>
            <person name="Mielnichuk N."/>
            <person name="Miskei M."/>
            <person name="Molnar A.P."/>
            <person name="Mule G."/>
            <person name="Ngan C.Y."/>
            <person name="Orejas M."/>
            <person name="Orosz E."/>
            <person name="Ouedraogo J.P."/>
            <person name="Overkamp K.M."/>
            <person name="Park H.-S."/>
            <person name="Perrone G."/>
            <person name="Piumi F."/>
            <person name="Punt P.J."/>
            <person name="Ram A.F."/>
            <person name="Ramon A."/>
            <person name="Rauscher S."/>
            <person name="Record E."/>
            <person name="Riano-Pachon D.M."/>
            <person name="Robert V."/>
            <person name="Roehrig J."/>
            <person name="Ruller R."/>
            <person name="Salamov A."/>
            <person name="Salih N.S."/>
            <person name="Samson R.A."/>
            <person name="Sandor E."/>
            <person name="Sanguinetti M."/>
            <person name="Schuetze T."/>
            <person name="Sepcic K."/>
            <person name="Shelest E."/>
            <person name="Sherlock G."/>
            <person name="Sophianopoulou V."/>
            <person name="Squina F.M."/>
            <person name="Sun H."/>
            <person name="Susca A."/>
            <person name="Todd R.B."/>
            <person name="Tsang A."/>
            <person name="Unkles S.E."/>
            <person name="van de Wiele N."/>
            <person name="van Rossen-Uffink D."/>
            <person name="Oliveira J.V."/>
            <person name="Vesth T.C."/>
            <person name="Visser J."/>
            <person name="Yu J.-H."/>
            <person name="Zhou M."/>
            <person name="Andersen M.R."/>
            <person name="Archer D.B."/>
            <person name="Baker S.E."/>
            <person name="Benoit I."/>
            <person name="Brakhage A.A."/>
            <person name="Braus G.H."/>
            <person name="Fischer R."/>
            <person name="Frisvad J.C."/>
            <person name="Goldman G.H."/>
            <person name="Houbraken J."/>
            <person name="Oakley B."/>
            <person name="Pocsi I."/>
            <person name="Scazzocchio C."/>
            <person name="Seiboth B."/>
            <person name="vanKuyk P.A."/>
            <person name="Wortman J."/>
            <person name="Dyer P.S."/>
            <person name="Grigoriev I.V."/>
        </authorList>
    </citation>
    <scope>NUCLEOTIDE SEQUENCE [LARGE SCALE GENOMIC DNA]</scope>
    <source>
        <strain evidence="2">DTO 134E9</strain>
    </source>
</reference>
<name>A0A1L9REK7_ASPWE</name>
<evidence type="ECO:0000313" key="1">
    <source>
        <dbReference type="EMBL" id="OJJ33345.1"/>
    </source>
</evidence>
<dbReference type="AlphaFoldDB" id="A0A1L9REK7"/>